<evidence type="ECO:0000256" key="1">
    <source>
        <dbReference type="SAM" id="Coils"/>
    </source>
</evidence>
<dbReference type="EMBL" id="JAODUP010000762">
    <property type="protein sequence ID" value="KAK2144386.1"/>
    <property type="molecule type" value="Genomic_DNA"/>
</dbReference>
<comment type="caution">
    <text evidence="2">The sequence shown here is derived from an EMBL/GenBank/DDBJ whole genome shotgun (WGS) entry which is preliminary data.</text>
</comment>
<dbReference type="AlphaFoldDB" id="A0AAD9MUK1"/>
<proteinExistence type="predicted"/>
<sequence>MADDLRTNLSNYKLQLQQVEAALALDQENEDLKKLQKDLQVN</sequence>
<keyword evidence="3" id="KW-1185">Reference proteome</keyword>
<dbReference type="Proteomes" id="UP001208570">
    <property type="component" value="Unassembled WGS sequence"/>
</dbReference>
<organism evidence="2 3">
    <name type="scientific">Paralvinella palmiformis</name>
    <dbReference type="NCBI Taxonomy" id="53620"/>
    <lineage>
        <taxon>Eukaryota</taxon>
        <taxon>Metazoa</taxon>
        <taxon>Spiralia</taxon>
        <taxon>Lophotrochozoa</taxon>
        <taxon>Annelida</taxon>
        <taxon>Polychaeta</taxon>
        <taxon>Sedentaria</taxon>
        <taxon>Canalipalpata</taxon>
        <taxon>Terebellida</taxon>
        <taxon>Terebelliformia</taxon>
        <taxon>Alvinellidae</taxon>
        <taxon>Paralvinella</taxon>
    </lineage>
</organism>
<protein>
    <submittedName>
        <fullName evidence="2">Uncharacterized protein</fullName>
    </submittedName>
</protein>
<accession>A0AAD9MUK1</accession>
<feature type="coiled-coil region" evidence="1">
    <location>
        <begin position="2"/>
        <end position="42"/>
    </location>
</feature>
<evidence type="ECO:0000313" key="2">
    <source>
        <dbReference type="EMBL" id="KAK2144386.1"/>
    </source>
</evidence>
<name>A0AAD9MUK1_9ANNE</name>
<evidence type="ECO:0000313" key="3">
    <source>
        <dbReference type="Proteomes" id="UP001208570"/>
    </source>
</evidence>
<gene>
    <name evidence="2" type="ORF">LSH36_762g00017</name>
</gene>
<reference evidence="2" key="1">
    <citation type="journal article" date="2023" name="Mol. Biol. Evol.">
        <title>Third-Generation Sequencing Reveals the Adaptive Role of the Epigenome in Three Deep-Sea Polychaetes.</title>
        <authorList>
            <person name="Perez M."/>
            <person name="Aroh O."/>
            <person name="Sun Y."/>
            <person name="Lan Y."/>
            <person name="Juniper S.K."/>
            <person name="Young C.R."/>
            <person name="Angers B."/>
            <person name="Qian P.Y."/>
        </authorList>
    </citation>
    <scope>NUCLEOTIDE SEQUENCE</scope>
    <source>
        <strain evidence="2">P08H-3</strain>
    </source>
</reference>
<keyword evidence="1" id="KW-0175">Coiled coil</keyword>